<proteinExistence type="predicted"/>
<accession>A0A5Q2MM08</accession>
<dbReference type="EMBL" id="CP045737">
    <property type="protein sequence ID" value="QGG42929.1"/>
    <property type="molecule type" value="Genomic_DNA"/>
</dbReference>
<feature type="transmembrane region" description="Helical" evidence="1">
    <location>
        <begin position="141"/>
        <end position="159"/>
    </location>
</feature>
<dbReference type="AlphaFoldDB" id="A0A5Q2MM08"/>
<name>A0A5Q2MM08_9ACTN</name>
<reference evidence="3 4" key="1">
    <citation type="submission" date="2019-11" db="EMBL/GenBank/DDBJ databases">
        <authorList>
            <person name="Li J."/>
        </authorList>
    </citation>
    <scope>NUCLEOTIDE SEQUENCE [LARGE SCALE GENOMIC DNA]</scope>
    <source>
        <strain evidence="3 4">MF47</strain>
    </source>
</reference>
<evidence type="ECO:0000256" key="2">
    <source>
        <dbReference type="SAM" id="SignalP"/>
    </source>
</evidence>
<dbReference type="RefSeq" id="WP_153654733.1">
    <property type="nucleotide sequence ID" value="NZ_CP045737.1"/>
</dbReference>
<keyword evidence="1" id="KW-1133">Transmembrane helix</keyword>
<evidence type="ECO:0000313" key="4">
    <source>
        <dbReference type="Proteomes" id="UP000392064"/>
    </source>
</evidence>
<dbReference type="Proteomes" id="UP000392064">
    <property type="component" value="Chromosome"/>
</dbReference>
<keyword evidence="1" id="KW-0472">Membrane</keyword>
<keyword evidence="2" id="KW-0732">Signal</keyword>
<protein>
    <submittedName>
        <fullName evidence="3">Uncharacterized protein</fullName>
    </submittedName>
</protein>
<sequence length="180" mass="19232">MRLTNPLWYLAAFFLAIGSTMAATAVAASAFDSVREAKLTPVSELADAKGSTLAVFSNDPDRGAIACHGRDRAKERVEIPDKDVGVTNRAAGETWHLIAMLEDGRDGLRIVCRPESDRPDTAGYAFAAVTTYAGTVNNGKGIAILGVSAGALLGAYVFWSRRAARRDRRLLDTATTSSRQ</sequence>
<feature type="signal peptide" evidence="2">
    <location>
        <begin position="1"/>
        <end position="22"/>
    </location>
</feature>
<evidence type="ECO:0000313" key="3">
    <source>
        <dbReference type="EMBL" id="QGG42929.1"/>
    </source>
</evidence>
<keyword evidence="4" id="KW-1185">Reference proteome</keyword>
<feature type="chain" id="PRO_5039509931" evidence="2">
    <location>
        <begin position="23"/>
        <end position="180"/>
    </location>
</feature>
<organism evidence="3 4">
    <name type="scientific">Aeromicrobium yanjiei</name>
    <dbReference type="NCBI Taxonomy" id="2662028"/>
    <lineage>
        <taxon>Bacteria</taxon>
        <taxon>Bacillati</taxon>
        <taxon>Actinomycetota</taxon>
        <taxon>Actinomycetes</taxon>
        <taxon>Propionibacteriales</taxon>
        <taxon>Nocardioidaceae</taxon>
        <taxon>Aeromicrobium</taxon>
    </lineage>
</organism>
<gene>
    <name evidence="3" type="ORF">GEV26_16970</name>
</gene>
<evidence type="ECO:0000256" key="1">
    <source>
        <dbReference type="SAM" id="Phobius"/>
    </source>
</evidence>
<keyword evidence="1" id="KW-0812">Transmembrane</keyword>
<dbReference type="KEGG" id="aef:GEV26_16970"/>